<sequence length="418" mass="44126">MTYYSAEPYPENWLQRWSQEPLFWAALASVGAHLLLWAFLPFLPGQKLPTERQVQRPVSLVQLTPEELSRVPSFAQPNLELPTFSNPSTTLPQPAPGSSFSLSPLPGQTGRSPSALPPFFVPPAPPLPPLSSLSPRFSATSRPRTTLPPRSTFTLPPSSAPSSIPSLVPSPSPSIPSLDPEFSIDGPSLRLPSGSQNNSPLFPTPPSVIASPSPAPSIAASPSPTASPSPAASPTVEASPAPSPAASPAAPSSPAASPTPTAPALSPAQQLAALQRDRPELFAYNPQGTKPDEANLAYIAWFEQLGVEIPDPDAVRPREIAVELPLNACLLQLELDEDKVPSAVVGVVVDAEGKQVQPPTLLRSSGYGILNADAIAVVRTRPIENTTGETRPYLFEVKYSQKNERCPDLPVPAPSPAS</sequence>
<gene>
    <name evidence="3" type="ORF">HPC62_10355</name>
</gene>
<feature type="compositionally biased region" description="Low complexity" evidence="1">
    <location>
        <begin position="207"/>
        <end position="270"/>
    </location>
</feature>
<feature type="compositionally biased region" description="Low complexity" evidence="1">
    <location>
        <begin position="155"/>
        <end position="167"/>
    </location>
</feature>
<keyword evidence="2" id="KW-0812">Transmembrane</keyword>
<feature type="compositionally biased region" description="Low complexity" evidence="1">
    <location>
        <begin position="96"/>
        <end position="114"/>
    </location>
</feature>
<evidence type="ECO:0000256" key="2">
    <source>
        <dbReference type="SAM" id="Phobius"/>
    </source>
</evidence>
<feature type="compositionally biased region" description="Low complexity" evidence="1">
    <location>
        <begin position="130"/>
        <end position="139"/>
    </location>
</feature>
<dbReference type="Proteomes" id="UP000505210">
    <property type="component" value="Chromosome"/>
</dbReference>
<feature type="compositionally biased region" description="Polar residues" evidence="1">
    <location>
        <begin position="83"/>
        <end position="92"/>
    </location>
</feature>
<dbReference type="AlphaFoldDB" id="A0A6M8B5D8"/>
<protein>
    <submittedName>
        <fullName evidence="3">Uncharacterized protein</fullName>
    </submittedName>
</protein>
<evidence type="ECO:0000313" key="3">
    <source>
        <dbReference type="EMBL" id="QKD82529.1"/>
    </source>
</evidence>
<feature type="compositionally biased region" description="Polar residues" evidence="1">
    <location>
        <begin position="140"/>
        <end position="154"/>
    </location>
</feature>
<organism evidence="3 4">
    <name type="scientific">Thermoleptolyngbya sichuanensis A183</name>
    <dbReference type="NCBI Taxonomy" id="2737172"/>
    <lineage>
        <taxon>Bacteria</taxon>
        <taxon>Bacillati</taxon>
        <taxon>Cyanobacteriota</taxon>
        <taxon>Cyanophyceae</taxon>
        <taxon>Oculatellales</taxon>
        <taxon>Oculatellaceae</taxon>
        <taxon>Thermoleptolyngbya</taxon>
        <taxon>Thermoleptolyngbya sichuanensis</taxon>
    </lineage>
</organism>
<name>A0A6M8B5D8_9CYAN</name>
<dbReference type="KEGG" id="theu:HPC62_10355"/>
<feature type="transmembrane region" description="Helical" evidence="2">
    <location>
        <begin position="22"/>
        <end position="43"/>
    </location>
</feature>
<keyword evidence="4" id="KW-1185">Reference proteome</keyword>
<evidence type="ECO:0000256" key="1">
    <source>
        <dbReference type="SAM" id="MobiDB-lite"/>
    </source>
</evidence>
<evidence type="ECO:0000313" key="4">
    <source>
        <dbReference type="Proteomes" id="UP000505210"/>
    </source>
</evidence>
<accession>A0A6M8B5D8</accession>
<keyword evidence="2" id="KW-1133">Transmembrane helix</keyword>
<dbReference type="RefSeq" id="WP_172355403.1">
    <property type="nucleotide sequence ID" value="NZ_CP053661.1"/>
</dbReference>
<dbReference type="EMBL" id="CP053661">
    <property type="protein sequence ID" value="QKD82529.1"/>
    <property type="molecule type" value="Genomic_DNA"/>
</dbReference>
<feature type="region of interest" description="Disordered" evidence="1">
    <location>
        <begin position="79"/>
        <end position="270"/>
    </location>
</feature>
<proteinExistence type="predicted"/>
<reference evidence="3 4" key="1">
    <citation type="submission" date="2020-05" db="EMBL/GenBank/DDBJ databases">
        <title>Complete genome sequence of of a novel Thermoleptolyngbya strain isolated from hot springs of Ganzi, Sichuan China.</title>
        <authorList>
            <person name="Tang J."/>
            <person name="Daroch M."/>
            <person name="Li L."/>
            <person name="Waleron K."/>
            <person name="Waleron M."/>
            <person name="Waleron M."/>
        </authorList>
    </citation>
    <scope>NUCLEOTIDE SEQUENCE [LARGE SCALE GENOMIC DNA]</scope>
    <source>
        <strain evidence="3 4">PKUAC-SCTA183</strain>
    </source>
</reference>
<keyword evidence="2" id="KW-0472">Membrane</keyword>
<feature type="compositionally biased region" description="Pro residues" evidence="1">
    <location>
        <begin position="115"/>
        <end position="129"/>
    </location>
</feature>